<protein>
    <recommendedName>
        <fullName evidence="3">F-box domain-containing protein</fullName>
    </recommendedName>
</protein>
<organism evidence="1 2">
    <name type="scientific">Collybiopsis luxurians FD-317 M1</name>
    <dbReference type="NCBI Taxonomy" id="944289"/>
    <lineage>
        <taxon>Eukaryota</taxon>
        <taxon>Fungi</taxon>
        <taxon>Dikarya</taxon>
        <taxon>Basidiomycota</taxon>
        <taxon>Agaricomycotina</taxon>
        <taxon>Agaricomycetes</taxon>
        <taxon>Agaricomycetidae</taxon>
        <taxon>Agaricales</taxon>
        <taxon>Marasmiineae</taxon>
        <taxon>Omphalotaceae</taxon>
        <taxon>Collybiopsis</taxon>
        <taxon>Collybiopsis luxurians</taxon>
    </lineage>
</organism>
<dbReference type="Proteomes" id="UP000053593">
    <property type="component" value="Unassembled WGS sequence"/>
</dbReference>
<dbReference type="HOGENOM" id="CLU_018544_12_1_1"/>
<dbReference type="Gene3D" id="1.20.1280.50">
    <property type="match status" value="1"/>
</dbReference>
<dbReference type="EMBL" id="KN834770">
    <property type="protein sequence ID" value="KIK61754.1"/>
    <property type="molecule type" value="Genomic_DNA"/>
</dbReference>
<keyword evidence="2" id="KW-1185">Reference proteome</keyword>
<accession>A0A0D0CGI6</accession>
<evidence type="ECO:0000313" key="1">
    <source>
        <dbReference type="EMBL" id="KIK61754.1"/>
    </source>
</evidence>
<proteinExistence type="predicted"/>
<evidence type="ECO:0000313" key="2">
    <source>
        <dbReference type="Proteomes" id="UP000053593"/>
    </source>
</evidence>
<dbReference type="PANTHER" id="PTHR38926:SF5">
    <property type="entry name" value="F-BOX AND LEUCINE-RICH REPEAT PROTEIN 6"/>
    <property type="match status" value="1"/>
</dbReference>
<reference evidence="1 2" key="1">
    <citation type="submission" date="2014-04" db="EMBL/GenBank/DDBJ databases">
        <title>Evolutionary Origins and Diversification of the Mycorrhizal Mutualists.</title>
        <authorList>
            <consortium name="DOE Joint Genome Institute"/>
            <consortium name="Mycorrhizal Genomics Consortium"/>
            <person name="Kohler A."/>
            <person name="Kuo A."/>
            <person name="Nagy L.G."/>
            <person name="Floudas D."/>
            <person name="Copeland A."/>
            <person name="Barry K.W."/>
            <person name="Cichocki N."/>
            <person name="Veneault-Fourrey C."/>
            <person name="LaButti K."/>
            <person name="Lindquist E.A."/>
            <person name="Lipzen A."/>
            <person name="Lundell T."/>
            <person name="Morin E."/>
            <person name="Murat C."/>
            <person name="Riley R."/>
            <person name="Ohm R."/>
            <person name="Sun H."/>
            <person name="Tunlid A."/>
            <person name="Henrissat B."/>
            <person name="Grigoriev I.V."/>
            <person name="Hibbett D.S."/>
            <person name="Martin F."/>
        </authorList>
    </citation>
    <scope>NUCLEOTIDE SEQUENCE [LARGE SCALE GENOMIC DNA]</scope>
    <source>
        <strain evidence="1 2">FD-317 M1</strain>
    </source>
</reference>
<dbReference type="AlphaFoldDB" id="A0A0D0CGI6"/>
<dbReference type="InterPro" id="IPR036047">
    <property type="entry name" value="F-box-like_dom_sf"/>
</dbReference>
<dbReference type="PANTHER" id="PTHR38926">
    <property type="entry name" value="F-BOX DOMAIN CONTAINING PROTEIN, EXPRESSED"/>
    <property type="match status" value="1"/>
</dbReference>
<gene>
    <name evidence="1" type="ORF">GYMLUDRAFT_42795</name>
</gene>
<dbReference type="InterPro" id="IPR032675">
    <property type="entry name" value="LRR_dom_sf"/>
</dbReference>
<dbReference type="SUPFAM" id="SSF52047">
    <property type="entry name" value="RNI-like"/>
    <property type="match status" value="1"/>
</dbReference>
<sequence length="568" mass="63412">MASNLNNSPFKFTFTSRVDTNSLKDEPSSVSPDRIQEVLHSCYSDLDNVNAEIARLYATKKRLEDYKSYLESLGPDVRIAPIQLLPNELLYCIFEHACTRNAIRLRKTARTKLSCLLIPHLPTLAISAVCARWRSLCLASPSLWTQIRLEIFEPKPESRLSPGFQSVLQLYLDRSGEALLSLDVEIRTGSFSNFGPFRALNFVFKHTARWKSLKFHSDYEELSNYNSLSVSFPVLEELNITHHHVDVTPQELNCFARAPLLRSVKTRELLPETNLSWNQLTCLDISTPSTMDIFRHCPRLVSLKLRARSTRRKNAAPDVVSLARLESLTLIMIADSDADTNLLNHVFTSLTLPSLTELAIEVEDDQCSGKAIWPAAAFSAFISRSSCTLSAISIRNVAVSDLNFIAALRHTPALLDLSINDSHMGSDNPITTRLFSSLHDTALNHSQAASGSHLLPRLRSLCLRSSRSTFDDTSFVNMVLSRWLPDPSQAAVIGMDCLRSVELHFQSREVNELLYKPLAHLDQAGMRTVITGKAKKKSMGMHNSVEISASRAFMVLGINGSNNASLQV</sequence>
<evidence type="ECO:0008006" key="3">
    <source>
        <dbReference type="Google" id="ProtNLM"/>
    </source>
</evidence>
<dbReference type="Gene3D" id="3.80.10.10">
    <property type="entry name" value="Ribonuclease Inhibitor"/>
    <property type="match status" value="1"/>
</dbReference>
<dbReference type="OrthoDB" id="2859538at2759"/>
<name>A0A0D0CGI6_9AGAR</name>
<dbReference type="SUPFAM" id="SSF81383">
    <property type="entry name" value="F-box domain"/>
    <property type="match status" value="1"/>
</dbReference>